<dbReference type="InterPro" id="IPR015720">
    <property type="entry name" value="Emp24-like"/>
</dbReference>
<dbReference type="PANTHER" id="PTHR22811">
    <property type="entry name" value="TRANSMEMBRANE EMP24 DOMAIN-CONTAINING PROTEIN"/>
    <property type="match status" value="1"/>
</dbReference>
<dbReference type="GO" id="GO:0016020">
    <property type="term" value="C:membrane"/>
    <property type="evidence" value="ECO:0007669"/>
    <property type="project" value="UniProtKB-SubCell"/>
</dbReference>
<dbReference type="InterPro" id="IPR009038">
    <property type="entry name" value="GOLD_dom"/>
</dbReference>
<accession>A0A5Q3FYA3</accession>
<proteinExistence type="inferred from homology"/>
<comment type="subcellular location">
    <subcellularLocation>
        <location evidence="1">Membrane</location>
        <topology evidence="1">Single-pass type I membrane protein</topology>
    </subcellularLocation>
</comment>
<name>A0A5Q3FYA3_FUSFU</name>
<evidence type="ECO:0000256" key="2">
    <source>
        <dbReference type="ARBA" id="ARBA00007104"/>
    </source>
</evidence>
<evidence type="ECO:0000256" key="3">
    <source>
        <dbReference type="ARBA" id="ARBA00022692"/>
    </source>
</evidence>
<evidence type="ECO:0000256" key="6">
    <source>
        <dbReference type="ARBA" id="ARBA00023136"/>
    </source>
</evidence>
<sequence length="332" mass="37074">MIHHSEHGVTAGDYMVASAIFAWDGNLERAELSARDSARSPLAQSRSLNVAASRAPTSKPEPKGEPITTTSSIGLWHIIRSFFVPINDAFLQVPTYQRLVQFLKDISAVAVAIMKFLLPLLSLSAAANALHFFIDGTTPRCFYEELPKDTLVVGHYTAEEWDDRVSAWVKHDGISIYINVDEIFDNDHRVVSQRGAASGRFTFSAADAGDHKICFTPSSSSGRTSWLSAKNPNGGIKLTLDLVIGETNQIESSDKGKIQDITSRVKDLNARLADIRREQVFQREREAEFRDQSESTNARVIRWIIIQLIVLGITCTWQLSHLRSFFIKQKLT</sequence>
<dbReference type="Proteomes" id="UP000760494">
    <property type="component" value="Unassembled WGS sequence"/>
</dbReference>
<dbReference type="EMBL" id="CABFJX010000334">
    <property type="protein sequence ID" value="VTT71762.1"/>
    <property type="molecule type" value="Genomic_DNA"/>
</dbReference>
<dbReference type="Pfam" id="PF01105">
    <property type="entry name" value="EMP24_GP25L"/>
    <property type="match status" value="1"/>
</dbReference>
<reference evidence="7" key="1">
    <citation type="submission" date="2019-05" db="EMBL/GenBank/DDBJ databases">
        <authorList>
            <person name="Piombo E."/>
        </authorList>
    </citation>
    <scope>NUCLEOTIDE SEQUENCE</scope>
    <source>
        <strain evidence="7">C2S</strain>
    </source>
</reference>
<keyword evidence="3" id="KW-0812">Transmembrane</keyword>
<comment type="caution">
    <text evidence="7">The sequence shown here is derived from an EMBL/GenBank/DDBJ whole genome shotgun (WGS) entry which is preliminary data.</text>
</comment>
<dbReference type="SMART" id="SM01190">
    <property type="entry name" value="EMP24_GP25L"/>
    <property type="match status" value="1"/>
</dbReference>
<organism evidence="7 8">
    <name type="scientific">Fusarium fujikuroi</name>
    <name type="common">Bakanae and foot rot disease fungus</name>
    <name type="synonym">Gibberella fujikuroi</name>
    <dbReference type="NCBI Taxonomy" id="5127"/>
    <lineage>
        <taxon>Eukaryota</taxon>
        <taxon>Fungi</taxon>
        <taxon>Dikarya</taxon>
        <taxon>Ascomycota</taxon>
        <taxon>Pezizomycotina</taxon>
        <taxon>Sordariomycetes</taxon>
        <taxon>Hypocreomycetidae</taxon>
        <taxon>Hypocreales</taxon>
        <taxon>Nectriaceae</taxon>
        <taxon>Fusarium</taxon>
        <taxon>Fusarium fujikuroi species complex</taxon>
    </lineage>
</organism>
<evidence type="ECO:0000313" key="7">
    <source>
        <dbReference type="EMBL" id="VTT71762.1"/>
    </source>
</evidence>
<dbReference type="PROSITE" id="PS50866">
    <property type="entry name" value="GOLD"/>
    <property type="match status" value="1"/>
</dbReference>
<dbReference type="AlphaFoldDB" id="A0A5Q3FYA3"/>
<keyword evidence="5" id="KW-1133">Transmembrane helix</keyword>
<keyword evidence="4" id="KW-0732">Signal</keyword>
<comment type="similarity">
    <text evidence="2">Belongs to the EMP24/GP25L family.</text>
</comment>
<evidence type="ECO:0000256" key="4">
    <source>
        <dbReference type="ARBA" id="ARBA00022729"/>
    </source>
</evidence>
<keyword evidence="6" id="KW-0472">Membrane</keyword>
<evidence type="ECO:0000313" key="8">
    <source>
        <dbReference type="Proteomes" id="UP000760494"/>
    </source>
</evidence>
<evidence type="ECO:0000256" key="1">
    <source>
        <dbReference type="ARBA" id="ARBA00004479"/>
    </source>
</evidence>
<protein>
    <submittedName>
        <fullName evidence="7">Uncharacterized protein</fullName>
    </submittedName>
</protein>
<gene>
    <name evidence="7" type="ORF">C2S_1454</name>
</gene>
<evidence type="ECO:0000256" key="5">
    <source>
        <dbReference type="ARBA" id="ARBA00022989"/>
    </source>
</evidence>